<dbReference type="InterPro" id="IPR002888">
    <property type="entry name" value="2Fe-2S-bd"/>
</dbReference>
<keyword evidence="4" id="KW-0408">Iron</keyword>
<dbReference type="InterPro" id="IPR001041">
    <property type="entry name" value="2Fe-2S_ferredoxin-type"/>
</dbReference>
<name>A0A9E5MJY9_9GAMM</name>
<keyword evidence="3" id="KW-0560">Oxidoreductase</keyword>
<keyword evidence="5" id="KW-0411">Iron-sulfur</keyword>
<dbReference type="PANTHER" id="PTHR44379:SF2">
    <property type="entry name" value="BLR6218 PROTEIN"/>
    <property type="match status" value="1"/>
</dbReference>
<keyword evidence="8" id="KW-1185">Reference proteome</keyword>
<dbReference type="GO" id="GO:0046872">
    <property type="term" value="F:metal ion binding"/>
    <property type="evidence" value="ECO:0007669"/>
    <property type="project" value="UniProtKB-KW"/>
</dbReference>
<proteinExistence type="predicted"/>
<dbReference type="PANTHER" id="PTHR44379">
    <property type="entry name" value="OXIDOREDUCTASE WITH IRON-SULFUR SUBUNIT"/>
    <property type="match status" value="1"/>
</dbReference>
<dbReference type="InterPro" id="IPR006058">
    <property type="entry name" value="2Fe2S_fd_BS"/>
</dbReference>
<keyword evidence="1" id="KW-0001">2Fe-2S</keyword>
<feature type="domain" description="2Fe-2S ferredoxin-type" evidence="6">
    <location>
        <begin position="1"/>
        <end position="76"/>
    </location>
</feature>
<evidence type="ECO:0000256" key="4">
    <source>
        <dbReference type="ARBA" id="ARBA00023004"/>
    </source>
</evidence>
<dbReference type="InterPro" id="IPR051452">
    <property type="entry name" value="Diverse_Oxidoreductases"/>
</dbReference>
<sequence length="166" mass="17729">MIKFIVNEQAVSFDGDTDTPLLWVIRDSIGLKGTKFGCGLGQCGACSIFFNDNLLRSCTLPVIAAEGARITTVEGLASGDQLSVIQQRWIDEAVPQCGYCQSGMILAAADLLRRIPNPSDDDIDQTITNICRCGTYPRVKRAIHSLAASGVNVFDPSTGTIEGSST</sequence>
<dbReference type="RefSeq" id="WP_167185422.1">
    <property type="nucleotide sequence ID" value="NZ_JAAONZ010000005.1"/>
</dbReference>
<accession>A0A9E5MJY9</accession>
<dbReference type="InterPro" id="IPR036010">
    <property type="entry name" value="2Fe-2S_ferredoxin-like_sf"/>
</dbReference>
<gene>
    <name evidence="7" type="ORF">G8770_09695</name>
</gene>
<organism evidence="7 8">
    <name type="scientific">Pseudomaricurvus hydrocarbonicus</name>
    <dbReference type="NCBI Taxonomy" id="1470433"/>
    <lineage>
        <taxon>Bacteria</taxon>
        <taxon>Pseudomonadati</taxon>
        <taxon>Pseudomonadota</taxon>
        <taxon>Gammaproteobacteria</taxon>
        <taxon>Cellvibrionales</taxon>
        <taxon>Cellvibrionaceae</taxon>
        <taxon>Pseudomaricurvus</taxon>
    </lineage>
</organism>
<dbReference type="AlphaFoldDB" id="A0A9E5MJY9"/>
<protein>
    <submittedName>
        <fullName evidence="7">(2Fe-2S)-binding protein</fullName>
    </submittedName>
</protein>
<comment type="caution">
    <text evidence="7">The sequence shown here is derived from an EMBL/GenBank/DDBJ whole genome shotgun (WGS) entry which is preliminary data.</text>
</comment>
<evidence type="ECO:0000256" key="5">
    <source>
        <dbReference type="ARBA" id="ARBA00023014"/>
    </source>
</evidence>
<dbReference type="SUPFAM" id="SSF47741">
    <property type="entry name" value="CO dehydrogenase ISP C-domain like"/>
    <property type="match status" value="1"/>
</dbReference>
<keyword evidence="2" id="KW-0479">Metal-binding</keyword>
<dbReference type="Gene3D" id="3.10.20.30">
    <property type="match status" value="1"/>
</dbReference>
<evidence type="ECO:0000256" key="1">
    <source>
        <dbReference type="ARBA" id="ARBA00022714"/>
    </source>
</evidence>
<dbReference type="InterPro" id="IPR036884">
    <property type="entry name" value="2Fe-2S-bd_dom_sf"/>
</dbReference>
<dbReference type="Gene3D" id="1.10.150.120">
    <property type="entry name" value="[2Fe-2S]-binding domain"/>
    <property type="match status" value="1"/>
</dbReference>
<evidence type="ECO:0000259" key="6">
    <source>
        <dbReference type="PROSITE" id="PS51085"/>
    </source>
</evidence>
<dbReference type="Pfam" id="PF01799">
    <property type="entry name" value="Fer2_2"/>
    <property type="match status" value="1"/>
</dbReference>
<evidence type="ECO:0000256" key="2">
    <source>
        <dbReference type="ARBA" id="ARBA00022723"/>
    </source>
</evidence>
<dbReference type="GO" id="GO:0016491">
    <property type="term" value="F:oxidoreductase activity"/>
    <property type="evidence" value="ECO:0007669"/>
    <property type="project" value="UniProtKB-KW"/>
</dbReference>
<evidence type="ECO:0000256" key="3">
    <source>
        <dbReference type="ARBA" id="ARBA00023002"/>
    </source>
</evidence>
<evidence type="ECO:0000313" key="7">
    <source>
        <dbReference type="EMBL" id="NHO65814.1"/>
    </source>
</evidence>
<dbReference type="InterPro" id="IPR012675">
    <property type="entry name" value="Beta-grasp_dom_sf"/>
</dbReference>
<dbReference type="GO" id="GO:0051537">
    <property type="term" value="F:2 iron, 2 sulfur cluster binding"/>
    <property type="evidence" value="ECO:0007669"/>
    <property type="project" value="UniProtKB-KW"/>
</dbReference>
<dbReference type="PROSITE" id="PS51085">
    <property type="entry name" value="2FE2S_FER_2"/>
    <property type="match status" value="1"/>
</dbReference>
<dbReference type="EMBL" id="JAAONZ010000005">
    <property type="protein sequence ID" value="NHO65814.1"/>
    <property type="molecule type" value="Genomic_DNA"/>
</dbReference>
<dbReference type="SUPFAM" id="SSF54292">
    <property type="entry name" value="2Fe-2S ferredoxin-like"/>
    <property type="match status" value="1"/>
</dbReference>
<dbReference type="CDD" id="cd00207">
    <property type="entry name" value="fer2"/>
    <property type="match status" value="1"/>
</dbReference>
<evidence type="ECO:0000313" key="8">
    <source>
        <dbReference type="Proteomes" id="UP000787472"/>
    </source>
</evidence>
<reference evidence="7" key="1">
    <citation type="submission" date="2020-03" db="EMBL/GenBank/DDBJ databases">
        <authorList>
            <person name="Guo F."/>
        </authorList>
    </citation>
    <scope>NUCLEOTIDE SEQUENCE</scope>
    <source>
        <strain evidence="7">JCM 30134</strain>
    </source>
</reference>
<dbReference type="Proteomes" id="UP000787472">
    <property type="component" value="Unassembled WGS sequence"/>
</dbReference>
<dbReference type="PROSITE" id="PS00197">
    <property type="entry name" value="2FE2S_FER_1"/>
    <property type="match status" value="1"/>
</dbReference>
<dbReference type="Pfam" id="PF00111">
    <property type="entry name" value="Fer2"/>
    <property type="match status" value="1"/>
</dbReference>